<name>A0ABS3CV66_9ALTE</name>
<dbReference type="EMBL" id="JAFKCS010000014">
    <property type="protein sequence ID" value="MBN7820999.1"/>
    <property type="molecule type" value="Genomic_DNA"/>
</dbReference>
<dbReference type="RefSeq" id="WP_206594825.1">
    <property type="nucleotide sequence ID" value="NZ_JAFKCS010000014.1"/>
</dbReference>
<evidence type="ECO:0000313" key="2">
    <source>
        <dbReference type="Proteomes" id="UP000663992"/>
    </source>
</evidence>
<dbReference type="Proteomes" id="UP000663992">
    <property type="component" value="Unassembled WGS sequence"/>
</dbReference>
<keyword evidence="2" id="KW-1185">Reference proteome</keyword>
<gene>
    <name evidence="1" type="ORF">J0A65_14105</name>
</gene>
<protein>
    <recommendedName>
        <fullName evidence="3">Outer membrane protein beta-barrel domain-containing protein</fullName>
    </recommendedName>
</protein>
<accession>A0ABS3CV66</accession>
<proteinExistence type="predicted"/>
<evidence type="ECO:0008006" key="3">
    <source>
        <dbReference type="Google" id="ProtNLM"/>
    </source>
</evidence>
<reference evidence="1 2" key="1">
    <citation type="submission" date="2021-03" db="EMBL/GenBank/DDBJ databases">
        <title>novel species isolated from a fishpond in China.</title>
        <authorList>
            <person name="Lu H."/>
            <person name="Cai Z."/>
        </authorList>
    </citation>
    <scope>NUCLEOTIDE SEQUENCE [LARGE SCALE GENOMIC DNA]</scope>
    <source>
        <strain evidence="1 2">Y57</strain>
    </source>
</reference>
<organism evidence="1 2">
    <name type="scientific">Bowmanella yangjiangensis</name>
    <dbReference type="NCBI Taxonomy" id="2811230"/>
    <lineage>
        <taxon>Bacteria</taxon>
        <taxon>Pseudomonadati</taxon>
        <taxon>Pseudomonadota</taxon>
        <taxon>Gammaproteobacteria</taxon>
        <taxon>Alteromonadales</taxon>
        <taxon>Alteromonadaceae</taxon>
        <taxon>Bowmanella</taxon>
    </lineage>
</organism>
<sequence length="144" mass="16259">MKTSRNLKGLYAISAGSLHPVNEDVQFSFQVSKKDKTLSACPNSHRISELEFSLVPQFRFAEDLSVGFGWQLTHAGELSLNQSRTMLLGSRQGWLLNAKLALAEQQSLRMTLNNVAYQNRFNSGRQDGQSFRETQLQLSYSVIF</sequence>
<evidence type="ECO:0000313" key="1">
    <source>
        <dbReference type="EMBL" id="MBN7820999.1"/>
    </source>
</evidence>
<comment type="caution">
    <text evidence="1">The sequence shown here is derived from an EMBL/GenBank/DDBJ whole genome shotgun (WGS) entry which is preliminary data.</text>
</comment>